<proteinExistence type="inferred from homology"/>
<dbReference type="SUPFAM" id="SSF47090">
    <property type="entry name" value="PGBD-like"/>
    <property type="match status" value="1"/>
</dbReference>
<evidence type="ECO:0000256" key="5">
    <source>
        <dbReference type="ARBA" id="ARBA00022801"/>
    </source>
</evidence>
<keyword evidence="11" id="KW-0106">Calcium</keyword>
<dbReference type="InterPro" id="IPR006026">
    <property type="entry name" value="Peptidase_Metallo"/>
</dbReference>
<dbReference type="GO" id="GO:0030198">
    <property type="term" value="P:extracellular matrix organization"/>
    <property type="evidence" value="ECO:0007669"/>
    <property type="project" value="TreeGrafter"/>
</dbReference>
<feature type="binding site" evidence="11">
    <location>
        <position position="209"/>
    </location>
    <ligand>
        <name>Ca(2+)</name>
        <dbReference type="ChEBI" id="CHEBI:29108"/>
        <label>2</label>
    </ligand>
</feature>
<feature type="binding site" evidence="11">
    <location>
        <position position="234"/>
    </location>
    <ligand>
        <name>Zn(2+)</name>
        <dbReference type="ChEBI" id="CHEBI:29105"/>
        <label>1</label>
    </ligand>
</feature>
<feature type="binding site" evidence="11">
    <location>
        <position position="244"/>
    </location>
    <ligand>
        <name>Zn(2+)</name>
        <dbReference type="ChEBI" id="CHEBI:29105"/>
        <label>1</label>
    </ligand>
</feature>
<feature type="short sequence motif" description="Cysteine switch" evidence="12">
    <location>
        <begin position="117"/>
        <end position="149"/>
    </location>
</feature>
<feature type="binding site" evidence="11">
    <location>
        <position position="226"/>
    </location>
    <ligand>
        <name>Ca(2+)</name>
        <dbReference type="ChEBI" id="CHEBI:29108"/>
        <label>3</label>
    </ligand>
</feature>
<dbReference type="Gene3D" id="3.40.390.10">
    <property type="entry name" value="Collagenase (Catalytic Domain)"/>
    <property type="match status" value="1"/>
</dbReference>
<sequence>MASKAFSLFSFSLLLLLPLLSHATSPNSHDKKTSPFDFLKHLQGCHKGDNVTGIYHLKKYLENFGYLSYTHSKNKTHANDDDFDELLELAIKTYQLNYHLNTTGTLDAKTVSKMTTPRCGVADIINGTTWMRSGKKRHHHGHHGSLHTVSHFAFFPGSPKWPAFKSHLTYGFLPGTPSEAMSPVAQAFQTWASSTHFTFSQAQDHTNADIKVSFHRGDHRDGHPFDGPGGTLAHAWAPSDGRLHYDADESWSVGATPGAFDLETVALHEIGHVLGLGHSSVEGAIMYPNIFAGVTKGLHGDDVQGIKSLYNV</sequence>
<dbReference type="InterPro" id="IPR001818">
    <property type="entry name" value="Pept_M10_metallopeptidase"/>
</dbReference>
<evidence type="ECO:0000256" key="4">
    <source>
        <dbReference type="ARBA" id="ARBA00022729"/>
    </source>
</evidence>
<protein>
    <recommendedName>
        <fullName evidence="14">Peptidase metallopeptidase domain-containing protein</fullName>
    </recommendedName>
</protein>
<dbReference type="Pfam" id="PF00413">
    <property type="entry name" value="Peptidase_M10"/>
    <property type="match status" value="1"/>
</dbReference>
<dbReference type="PANTHER" id="PTHR10201">
    <property type="entry name" value="MATRIX METALLOPROTEINASE"/>
    <property type="match status" value="1"/>
</dbReference>
<dbReference type="PRINTS" id="PR00138">
    <property type="entry name" value="MATRIXIN"/>
</dbReference>
<dbReference type="EMBL" id="OIVN01001090">
    <property type="protein sequence ID" value="SPC89726.1"/>
    <property type="molecule type" value="Genomic_DNA"/>
</dbReference>
<keyword evidence="5" id="KW-0378">Hydrolase</keyword>
<keyword evidence="4 13" id="KW-0732">Signal</keyword>
<feature type="binding site" evidence="11">
    <location>
        <position position="227"/>
    </location>
    <ligand>
        <name>Ca(2+)</name>
        <dbReference type="ChEBI" id="CHEBI:29108"/>
        <label>3</label>
    </ligand>
</feature>
<dbReference type="GO" id="GO:0031012">
    <property type="term" value="C:extracellular matrix"/>
    <property type="evidence" value="ECO:0007669"/>
    <property type="project" value="InterPro"/>
</dbReference>
<dbReference type="CDD" id="cd04278">
    <property type="entry name" value="ZnMc_MMP"/>
    <property type="match status" value="1"/>
</dbReference>
<evidence type="ECO:0000256" key="10">
    <source>
        <dbReference type="PIRSR" id="PIRSR621190-1"/>
    </source>
</evidence>
<dbReference type="InterPro" id="IPR033739">
    <property type="entry name" value="M10A_MMP"/>
</dbReference>
<feature type="binding site" evidence="11">
    <location>
        <position position="268"/>
    </location>
    <ligand>
        <name>Zn(2+)</name>
        <dbReference type="ChEBI" id="CHEBI:29105"/>
        <label>2</label>
        <note>catalytic</note>
    </ligand>
</feature>
<keyword evidence="9" id="KW-0325">Glycoprotein</keyword>
<dbReference type="SUPFAM" id="SSF55486">
    <property type="entry name" value="Metalloproteases ('zincins'), catalytic domain"/>
    <property type="match status" value="1"/>
</dbReference>
<feature type="binding site" evidence="11">
    <location>
        <position position="219"/>
    </location>
    <ligand>
        <name>Zn(2+)</name>
        <dbReference type="ChEBI" id="CHEBI:29105"/>
        <label>1</label>
    </ligand>
</feature>
<feature type="binding site" evidence="11">
    <location>
        <position position="272"/>
    </location>
    <ligand>
        <name>Zn(2+)</name>
        <dbReference type="ChEBI" id="CHEBI:29105"/>
        <label>2</label>
        <note>catalytic</note>
    </ligand>
</feature>
<feature type="binding site" evidence="11">
    <location>
        <position position="286"/>
    </location>
    <ligand>
        <name>Zn(2+)</name>
        <dbReference type="ChEBI" id="CHEBI:29105"/>
        <label>2</label>
        <note>catalytic</note>
    </ligand>
</feature>
<dbReference type="InterPro" id="IPR002477">
    <property type="entry name" value="Peptidoglycan-bd-like"/>
</dbReference>
<dbReference type="GO" id="GO:0004222">
    <property type="term" value="F:metalloendopeptidase activity"/>
    <property type="evidence" value="ECO:0007669"/>
    <property type="project" value="InterPro"/>
</dbReference>
<keyword evidence="7" id="KW-0482">Metalloprotease</keyword>
<evidence type="ECO:0000259" key="14">
    <source>
        <dbReference type="SMART" id="SM00235"/>
    </source>
</evidence>
<evidence type="ECO:0000256" key="2">
    <source>
        <dbReference type="ARBA" id="ARBA00022670"/>
    </source>
</evidence>
<dbReference type="Pfam" id="PF01471">
    <property type="entry name" value="PG_binding_1"/>
    <property type="match status" value="1"/>
</dbReference>
<feature type="binding site" evidence="11">
    <location>
        <position position="278"/>
    </location>
    <ligand>
        <name>Zn(2+)</name>
        <dbReference type="ChEBI" id="CHEBI:29105"/>
        <label>2</label>
        <note>catalytic</note>
    </ligand>
</feature>
<dbReference type="PANTHER" id="PTHR10201:SF213">
    <property type="entry name" value="METALLOENDOPROTEINASE 2-MMP-LIKE"/>
    <property type="match status" value="1"/>
</dbReference>
<feature type="binding site" evidence="11">
    <location>
        <position position="249"/>
    </location>
    <ligand>
        <name>Ca(2+)</name>
        <dbReference type="ChEBI" id="CHEBI:29108"/>
        <label>1</label>
    </ligand>
</feature>
<comment type="cofactor">
    <cofactor evidence="11">
        <name>Zn(2+)</name>
        <dbReference type="ChEBI" id="CHEBI:29105"/>
    </cofactor>
    <text evidence="11">Binds 2 Zn(2+) ions per subunit.</text>
</comment>
<feature type="binding site" description="in inhibited form" evidence="11">
    <location>
        <position position="119"/>
    </location>
    <ligand>
        <name>Zn(2+)</name>
        <dbReference type="ChEBI" id="CHEBI:29105"/>
        <label>2</label>
        <note>catalytic</note>
    </ligand>
</feature>
<accession>A0A2N9HKX0</accession>
<evidence type="ECO:0000313" key="16">
    <source>
        <dbReference type="EMBL" id="SPD12351.1"/>
    </source>
</evidence>
<comment type="similarity">
    <text evidence="1">Belongs to the peptidase M10A family. Matrix metalloproteinases (MMPs) subfamily.</text>
</comment>
<dbReference type="GO" id="GO:0008270">
    <property type="term" value="F:zinc ion binding"/>
    <property type="evidence" value="ECO:0007669"/>
    <property type="project" value="InterPro"/>
</dbReference>
<keyword evidence="2" id="KW-0645">Protease</keyword>
<evidence type="ECO:0000256" key="1">
    <source>
        <dbReference type="ARBA" id="ARBA00009614"/>
    </source>
</evidence>
<dbReference type="InterPro" id="IPR021190">
    <property type="entry name" value="Pept_M10A"/>
</dbReference>
<dbReference type="SMART" id="SM00235">
    <property type="entry name" value="ZnMc"/>
    <property type="match status" value="1"/>
</dbReference>
<evidence type="ECO:0000256" key="11">
    <source>
        <dbReference type="PIRSR" id="PIRSR621190-2"/>
    </source>
</evidence>
<name>A0A2N9HKX0_FAGSY</name>
<evidence type="ECO:0000256" key="9">
    <source>
        <dbReference type="ARBA" id="ARBA00023180"/>
    </source>
</evidence>
<feature type="domain" description="Peptidase metallopeptidase" evidence="14">
    <location>
        <begin position="157"/>
        <end position="312"/>
    </location>
</feature>
<keyword evidence="3 11" id="KW-0479">Metal-binding</keyword>
<dbReference type="GO" id="GO:0030574">
    <property type="term" value="P:collagen catabolic process"/>
    <property type="evidence" value="ECO:0007669"/>
    <property type="project" value="TreeGrafter"/>
</dbReference>
<evidence type="ECO:0000256" key="12">
    <source>
        <dbReference type="PIRSR" id="PIRSR621190-5"/>
    </source>
</evidence>
<feature type="active site" evidence="10">
    <location>
        <position position="269"/>
    </location>
</feature>
<keyword evidence="6 11" id="KW-0862">Zinc</keyword>
<evidence type="ECO:0000256" key="6">
    <source>
        <dbReference type="ARBA" id="ARBA00022833"/>
    </source>
</evidence>
<organism evidence="16">
    <name type="scientific">Fagus sylvatica</name>
    <name type="common">Beechnut</name>
    <dbReference type="NCBI Taxonomy" id="28930"/>
    <lineage>
        <taxon>Eukaryota</taxon>
        <taxon>Viridiplantae</taxon>
        <taxon>Streptophyta</taxon>
        <taxon>Embryophyta</taxon>
        <taxon>Tracheophyta</taxon>
        <taxon>Spermatophyta</taxon>
        <taxon>Magnoliopsida</taxon>
        <taxon>eudicotyledons</taxon>
        <taxon>Gunneridae</taxon>
        <taxon>Pentapetalae</taxon>
        <taxon>rosids</taxon>
        <taxon>fabids</taxon>
        <taxon>Fagales</taxon>
        <taxon>Fagaceae</taxon>
        <taxon>Fagus</taxon>
    </lineage>
</organism>
<evidence type="ECO:0000256" key="7">
    <source>
        <dbReference type="ARBA" id="ARBA00023049"/>
    </source>
</evidence>
<reference evidence="16" key="1">
    <citation type="submission" date="2018-02" db="EMBL/GenBank/DDBJ databases">
        <authorList>
            <person name="Cohen D.B."/>
            <person name="Kent A.D."/>
        </authorList>
    </citation>
    <scope>NUCLEOTIDE SEQUENCE</scope>
</reference>
<evidence type="ECO:0000313" key="15">
    <source>
        <dbReference type="EMBL" id="SPC89726.1"/>
    </source>
</evidence>
<evidence type="ECO:0000256" key="3">
    <source>
        <dbReference type="ARBA" id="ARBA00022723"/>
    </source>
</evidence>
<gene>
    <name evidence="15" type="ORF">FSB_LOCUS17608</name>
    <name evidence="16" type="ORF">FSB_LOCUS40233</name>
</gene>
<evidence type="ECO:0000256" key="13">
    <source>
        <dbReference type="SAM" id="SignalP"/>
    </source>
</evidence>
<comment type="cofactor">
    <cofactor evidence="11">
        <name>Ca(2+)</name>
        <dbReference type="ChEBI" id="CHEBI:29108"/>
    </cofactor>
    <text evidence="11">Can bind about 5 Ca(2+) ions per subunit.</text>
</comment>
<evidence type="ECO:0000256" key="8">
    <source>
        <dbReference type="ARBA" id="ARBA00023145"/>
    </source>
</evidence>
<dbReference type="AlphaFoldDB" id="A0A2N9HKX0"/>
<dbReference type="InterPro" id="IPR024079">
    <property type="entry name" value="MetalloPept_cat_dom_sf"/>
</dbReference>
<dbReference type="EMBL" id="OIVN01003597">
    <property type="protein sequence ID" value="SPD12351.1"/>
    <property type="molecule type" value="Genomic_DNA"/>
</dbReference>
<feature type="signal peptide" evidence="13">
    <location>
        <begin position="1"/>
        <end position="23"/>
    </location>
</feature>
<dbReference type="GO" id="GO:0006508">
    <property type="term" value="P:proteolysis"/>
    <property type="evidence" value="ECO:0007669"/>
    <property type="project" value="UniProtKB-KW"/>
</dbReference>
<feature type="chain" id="PRO_5015084685" description="Peptidase metallopeptidase domain-containing protein" evidence="13">
    <location>
        <begin position="24"/>
        <end position="312"/>
    </location>
</feature>
<keyword evidence="8" id="KW-0865">Zymogen</keyword>
<dbReference type="FunFam" id="3.40.390.10:FF:000018">
    <property type="entry name" value="Metalloendoproteinase 1"/>
    <property type="match status" value="1"/>
</dbReference>
<feature type="binding site" evidence="11">
    <location>
        <position position="246"/>
    </location>
    <ligand>
        <name>Ca(2+)</name>
        <dbReference type="ChEBI" id="CHEBI:29108"/>
        <label>3</label>
    </ligand>
</feature>
<dbReference type="InterPro" id="IPR036365">
    <property type="entry name" value="PGBD-like_sf"/>
</dbReference>
<feature type="binding site" evidence="11">
    <location>
        <position position="249"/>
    </location>
    <ligand>
        <name>Ca(2+)</name>
        <dbReference type="ChEBI" id="CHEBI:29108"/>
        <label>3</label>
    </ligand>
</feature>
<feature type="binding site" evidence="11">
    <location>
        <position position="221"/>
    </location>
    <ligand>
        <name>Zn(2+)</name>
        <dbReference type="ChEBI" id="CHEBI:29105"/>
        <label>1</label>
    </ligand>
</feature>